<dbReference type="GO" id="GO:0070847">
    <property type="term" value="C:core mediator complex"/>
    <property type="evidence" value="ECO:0007669"/>
    <property type="project" value="EnsemblFungi"/>
</dbReference>
<reference evidence="9 10" key="1">
    <citation type="journal article" date="2011" name="Proc. Natl. Acad. Sci. U.S.A.">
        <title>Evolutionary erosion of yeast sex chromosomes by mating-type switching accidents.</title>
        <authorList>
            <person name="Gordon J.L."/>
            <person name="Armisen D."/>
            <person name="Proux-Wera E."/>
            <person name="Oheigeartaigh S.S."/>
            <person name="Byrne K.P."/>
            <person name="Wolfe K.H."/>
        </authorList>
    </citation>
    <scope>NUCLEOTIDE SEQUENCE [LARGE SCALE GENOMIC DNA]</scope>
    <source>
        <strain evidence="10">ATCC 24235 / CBS 4417 / NBRC 1672 / NRRL Y-8282 / UCD 70-5</strain>
    </source>
</reference>
<evidence type="ECO:0000256" key="6">
    <source>
        <dbReference type="ARBA" id="ARBA00023242"/>
    </source>
</evidence>
<dbReference type="GeneID" id="11531109"/>
<name>G8BSW8_TETPH</name>
<dbReference type="GO" id="GO:0051123">
    <property type="term" value="P:RNA polymerase II preinitiation complex assembly"/>
    <property type="evidence" value="ECO:0007669"/>
    <property type="project" value="EnsemblFungi"/>
</dbReference>
<dbReference type="GO" id="GO:0060261">
    <property type="term" value="P:positive regulation of transcription initiation by RNA polymerase II"/>
    <property type="evidence" value="ECO:0007669"/>
    <property type="project" value="EnsemblFungi"/>
</dbReference>
<dbReference type="PANTHER" id="PTHR13321:SF2">
    <property type="entry name" value="MEDIATOR OF RNA POLYMERASE II TRANSCRIPTION SUBUNIT 18"/>
    <property type="match status" value="1"/>
</dbReference>
<keyword evidence="6 8" id="KW-0539">Nucleus</keyword>
<dbReference type="PANTHER" id="PTHR13321">
    <property type="entry name" value="MEDIATOR OF RNA POLYMERASE II TRANSCRIPTION, SUBUNIT 18"/>
    <property type="match status" value="1"/>
</dbReference>
<dbReference type="Pfam" id="PF09637">
    <property type="entry name" value="Med18"/>
    <property type="match status" value="1"/>
</dbReference>
<evidence type="ECO:0000256" key="8">
    <source>
        <dbReference type="RuleBase" id="RU364150"/>
    </source>
</evidence>
<protein>
    <recommendedName>
        <fullName evidence="3 8">Mediator of RNA polymerase II transcription subunit 18</fullName>
    </recommendedName>
    <alternativeName>
        <fullName evidence="7 8">Mediator complex subunit 18</fullName>
    </alternativeName>
</protein>
<dbReference type="InterPro" id="IPR019095">
    <property type="entry name" value="Mediator_Med18"/>
</dbReference>
<evidence type="ECO:0000256" key="2">
    <source>
        <dbReference type="ARBA" id="ARBA00009814"/>
    </source>
</evidence>
<dbReference type="eggNOG" id="ENOG502RXWG">
    <property type="taxonomic scope" value="Eukaryota"/>
</dbReference>
<evidence type="ECO:0000256" key="7">
    <source>
        <dbReference type="ARBA" id="ARBA00032012"/>
    </source>
</evidence>
<evidence type="ECO:0000256" key="3">
    <source>
        <dbReference type="ARBA" id="ARBA00019612"/>
    </source>
</evidence>
<comment type="subcellular location">
    <subcellularLocation>
        <location evidence="1 8">Nucleus</location>
    </subcellularLocation>
</comment>
<comment type="similarity">
    <text evidence="2 8">Belongs to the Mediator complex subunit 18 family.</text>
</comment>
<keyword evidence="10" id="KW-1185">Reference proteome</keyword>
<gene>
    <name evidence="9" type="primary">TPHA0D03030</name>
    <name evidence="8" type="synonym">MED18</name>
    <name evidence="9" type="ordered locus">TPHA_0D03030</name>
</gene>
<dbReference type="RefSeq" id="XP_003685373.1">
    <property type="nucleotide sequence ID" value="XM_003685325.1"/>
</dbReference>
<dbReference type="HOGENOM" id="CLU_058255_1_0_1"/>
<evidence type="ECO:0000313" key="10">
    <source>
        <dbReference type="Proteomes" id="UP000005666"/>
    </source>
</evidence>
<comment type="subunit">
    <text evidence="8">Component of the Mediator complex.</text>
</comment>
<dbReference type="GO" id="GO:0032968">
    <property type="term" value="P:positive regulation of transcription elongation by RNA polymerase II"/>
    <property type="evidence" value="ECO:0007669"/>
    <property type="project" value="EnsemblFungi"/>
</dbReference>
<proteinExistence type="inferred from homology"/>
<comment type="function">
    <text evidence="8">Component of the Mediator complex, a coactivator involved in the regulated transcription of nearly all RNA polymerase II-dependent genes. Mediator functions as a bridge to convey information from gene-specific regulatory proteins to the basal RNA polymerase II transcription machinery. Mediator is recruited to promoters by direct interactions with regulatory proteins and serves as a scaffold for the assembly of a functional preinitiation complex with RNA polymerase II and the general transcription factors.</text>
</comment>
<keyword evidence="4 8" id="KW-0805">Transcription regulation</keyword>
<evidence type="ECO:0000256" key="4">
    <source>
        <dbReference type="ARBA" id="ARBA00023015"/>
    </source>
</evidence>
<keyword evidence="8" id="KW-0010">Activator</keyword>
<evidence type="ECO:0000313" key="9">
    <source>
        <dbReference type="EMBL" id="CCE62939.1"/>
    </source>
</evidence>
<dbReference type="Gene3D" id="2.40.320.10">
    <property type="entry name" value="Hypothetical Protein Pfu-838710-001"/>
    <property type="match status" value="1"/>
</dbReference>
<evidence type="ECO:0000256" key="1">
    <source>
        <dbReference type="ARBA" id="ARBA00004123"/>
    </source>
</evidence>
<accession>G8BSW8</accession>
<dbReference type="STRING" id="1071381.G8BSW8"/>
<dbReference type="KEGG" id="tpf:TPHA_0D03030"/>
<evidence type="ECO:0000256" key="5">
    <source>
        <dbReference type="ARBA" id="ARBA00023163"/>
    </source>
</evidence>
<dbReference type="GO" id="GO:0034605">
    <property type="term" value="P:cellular response to heat"/>
    <property type="evidence" value="ECO:0007669"/>
    <property type="project" value="EnsemblFungi"/>
</dbReference>
<dbReference type="GO" id="GO:0000979">
    <property type="term" value="F:RNA polymerase II core promoter sequence-specific DNA binding"/>
    <property type="evidence" value="ECO:0007669"/>
    <property type="project" value="EnsemblFungi"/>
</dbReference>
<dbReference type="OMA" id="PDRKCMD"/>
<dbReference type="GO" id="GO:0003713">
    <property type="term" value="F:transcription coactivator activity"/>
    <property type="evidence" value="ECO:0007669"/>
    <property type="project" value="EnsemblFungi"/>
</dbReference>
<organism evidence="9 10">
    <name type="scientific">Tetrapisispora phaffii (strain ATCC 24235 / CBS 4417 / NBRC 1672 / NRRL Y-8282 / UCD 70-5)</name>
    <name type="common">Yeast</name>
    <name type="synonym">Fabospora phaffii</name>
    <dbReference type="NCBI Taxonomy" id="1071381"/>
    <lineage>
        <taxon>Eukaryota</taxon>
        <taxon>Fungi</taxon>
        <taxon>Dikarya</taxon>
        <taxon>Ascomycota</taxon>
        <taxon>Saccharomycotina</taxon>
        <taxon>Saccharomycetes</taxon>
        <taxon>Saccharomycetales</taxon>
        <taxon>Saccharomycetaceae</taxon>
        <taxon>Tetrapisispora</taxon>
    </lineage>
</organism>
<dbReference type="GO" id="GO:0001113">
    <property type="term" value="P:transcription open complex formation at RNA polymerase II promoter"/>
    <property type="evidence" value="ECO:0007669"/>
    <property type="project" value="EnsemblFungi"/>
</dbReference>
<dbReference type="OrthoDB" id="5348092at2759"/>
<dbReference type="Proteomes" id="UP000005666">
    <property type="component" value="Chromosome 4"/>
</dbReference>
<dbReference type="AlphaFoldDB" id="G8BSW8"/>
<dbReference type="GO" id="GO:0006369">
    <property type="term" value="P:termination of RNA polymerase II transcription"/>
    <property type="evidence" value="ECO:0007669"/>
    <property type="project" value="EnsemblFungi"/>
</dbReference>
<sequence>MVQQLSLFSAIDDPSYDLFISTIKTISGNPPVLFANVNTIWNLNPDNEVQQINKKNQLVEPNRIKLSTNVPLDILADSDSSDSQSRAPRQLDYTLMKHLQTDALPVIEGELKSLLKNSGINLTSDSDMNVDSDVKQSNNNNQAWSLSMSDIPAAGTSKKVSIQLISESSILFTDSNASSLTAFMNGLGYILDYSYITVGSKFFFPDNLILDAYKIWNFDSDKSTQLTKGGLLLKAYINVSKNTDIERINQAEKSLLLLQKELQGFVEFSIPDRQSMDSRSEAPDII</sequence>
<keyword evidence="5 8" id="KW-0804">Transcription</keyword>
<dbReference type="GO" id="GO:0016592">
    <property type="term" value="C:mediator complex"/>
    <property type="evidence" value="ECO:0007669"/>
    <property type="project" value="InterPro"/>
</dbReference>
<dbReference type="EMBL" id="HE612859">
    <property type="protein sequence ID" value="CCE62939.1"/>
    <property type="molecule type" value="Genomic_DNA"/>
</dbReference>